<evidence type="ECO:0000259" key="5">
    <source>
        <dbReference type="PROSITE" id="PS50213"/>
    </source>
</evidence>
<keyword evidence="3" id="KW-1133">Transmembrane helix</keyword>
<evidence type="ECO:0000256" key="4">
    <source>
        <dbReference type="SAM" id="SignalP"/>
    </source>
</evidence>
<evidence type="ECO:0000256" key="1">
    <source>
        <dbReference type="ARBA" id="ARBA00007843"/>
    </source>
</evidence>
<sequence length="540" mass="58531">MPTSLLLFILLSTVALTTTTTHLRRLSAVDHLIPIPPLSTLPPQSPPEYIQQQQLKNIIDALIGAGDYTDWADILLNANSSTIPTTATMFVPRNKALTHLTATAIGFDPFIIPYHILPQRLTFSDLQLIKTLTRLPTLLPSKTVVITNNTPANFTIDGALIVQPDIYLSPAVCVHGIGAVLDYTVYGNADSMAPASGSLPPMPTPSLPLPMTGDESESSPELRDVRNSCGTICVLEYIVSPNVGSLVGEEMNDFRGAKSSFPPTYPLFAYVMPTSLLLFFLLSTVALTTTTTHLRRLSAVDHQIPIPPLSTSPPQSPPEYIQQQQLKNIIDALIGTGDYTDWADILFNANTNSSTIAATATATMFVPGNEALNRLSATAIGFDSFIIPYHILPQRLTFSDLQLIKTLTRLPTLLPSKTVVITNNTPANFTIDDALIVQPDIYQSPAVCVHGIGAVLDYTVYGDADSMAPASGSFPPMSTPSLGDESESSPELRHVRNSCGAICVVEHIELMMLLLVTFVSIARLLLTLYILVRLLMIEIR</sequence>
<keyword evidence="7" id="KW-1185">Reference proteome</keyword>
<dbReference type="EMBL" id="JARYMX010000003">
    <property type="protein sequence ID" value="KAJ9558144.1"/>
    <property type="molecule type" value="Genomic_DNA"/>
</dbReference>
<dbReference type="InterPro" id="IPR036378">
    <property type="entry name" value="FAS1_dom_sf"/>
</dbReference>
<dbReference type="Proteomes" id="UP001172457">
    <property type="component" value="Chromosome 3"/>
</dbReference>
<evidence type="ECO:0000313" key="6">
    <source>
        <dbReference type="EMBL" id="KAJ9558144.1"/>
    </source>
</evidence>
<dbReference type="SMART" id="SM00554">
    <property type="entry name" value="FAS1"/>
    <property type="match status" value="2"/>
</dbReference>
<keyword evidence="4" id="KW-0732">Signal</keyword>
<feature type="signal peptide" evidence="4">
    <location>
        <begin position="1"/>
        <end position="19"/>
    </location>
</feature>
<dbReference type="PROSITE" id="PS50213">
    <property type="entry name" value="FAS1"/>
    <property type="match status" value="2"/>
</dbReference>
<dbReference type="PANTHER" id="PTHR33985:SF5">
    <property type="entry name" value="FASCICLIN-LIKE ARABINOGALACTAN FAMILY PROTEIN"/>
    <property type="match status" value="1"/>
</dbReference>
<dbReference type="SUPFAM" id="SSF82153">
    <property type="entry name" value="FAS1 domain"/>
    <property type="match status" value="2"/>
</dbReference>
<reference evidence="6" key="1">
    <citation type="submission" date="2023-03" db="EMBL/GenBank/DDBJ databases">
        <title>Chromosome-scale reference genome and RAD-based genetic map of yellow starthistle (Centaurea solstitialis) reveal putative structural variation and QTLs associated with invader traits.</title>
        <authorList>
            <person name="Reatini B."/>
            <person name="Cang F.A."/>
            <person name="Jiang Q."/>
            <person name="Mckibben M.T.W."/>
            <person name="Barker M.S."/>
            <person name="Rieseberg L.H."/>
            <person name="Dlugosch K.M."/>
        </authorList>
    </citation>
    <scope>NUCLEOTIDE SEQUENCE</scope>
    <source>
        <strain evidence="6">CAN-66</strain>
        <tissue evidence="6">Leaf</tissue>
    </source>
</reference>
<comment type="caution">
    <text evidence="6">The sequence shown here is derived from an EMBL/GenBank/DDBJ whole genome shotgun (WGS) entry which is preliminary data.</text>
</comment>
<evidence type="ECO:0000256" key="2">
    <source>
        <dbReference type="SAM" id="MobiDB-lite"/>
    </source>
</evidence>
<feature type="region of interest" description="Disordered" evidence="2">
    <location>
        <begin position="197"/>
        <end position="222"/>
    </location>
</feature>
<feature type="domain" description="FAS1" evidence="5">
    <location>
        <begin position="55"/>
        <end position="181"/>
    </location>
</feature>
<protein>
    <recommendedName>
        <fullName evidence="5">FAS1 domain-containing protein</fullName>
    </recommendedName>
</protein>
<dbReference type="Gene3D" id="2.30.180.10">
    <property type="entry name" value="FAS1 domain"/>
    <property type="match status" value="2"/>
</dbReference>
<dbReference type="InterPro" id="IPR000782">
    <property type="entry name" value="FAS1_domain"/>
</dbReference>
<keyword evidence="3" id="KW-0472">Membrane</keyword>
<dbReference type="Pfam" id="PF02469">
    <property type="entry name" value="Fasciclin"/>
    <property type="match status" value="2"/>
</dbReference>
<feature type="domain" description="FAS1" evidence="5">
    <location>
        <begin position="326"/>
        <end position="456"/>
    </location>
</feature>
<gene>
    <name evidence="6" type="ORF">OSB04_012758</name>
</gene>
<comment type="similarity">
    <text evidence="1">Belongs to the fasciclin-like AGP family.</text>
</comment>
<name>A0AA38TDP8_9ASTR</name>
<dbReference type="InterPro" id="IPR052806">
    <property type="entry name" value="Fasciclin-like_AGP"/>
</dbReference>
<evidence type="ECO:0000256" key="3">
    <source>
        <dbReference type="SAM" id="Phobius"/>
    </source>
</evidence>
<dbReference type="PANTHER" id="PTHR33985">
    <property type="entry name" value="OS02G0491300 PROTEIN-RELATED"/>
    <property type="match status" value="1"/>
</dbReference>
<accession>A0AA38TDP8</accession>
<feature type="transmembrane region" description="Helical" evidence="3">
    <location>
        <begin position="510"/>
        <end position="532"/>
    </location>
</feature>
<dbReference type="AlphaFoldDB" id="A0AA38TDP8"/>
<organism evidence="6 7">
    <name type="scientific">Centaurea solstitialis</name>
    <name type="common">yellow star-thistle</name>
    <dbReference type="NCBI Taxonomy" id="347529"/>
    <lineage>
        <taxon>Eukaryota</taxon>
        <taxon>Viridiplantae</taxon>
        <taxon>Streptophyta</taxon>
        <taxon>Embryophyta</taxon>
        <taxon>Tracheophyta</taxon>
        <taxon>Spermatophyta</taxon>
        <taxon>Magnoliopsida</taxon>
        <taxon>eudicotyledons</taxon>
        <taxon>Gunneridae</taxon>
        <taxon>Pentapetalae</taxon>
        <taxon>asterids</taxon>
        <taxon>campanulids</taxon>
        <taxon>Asterales</taxon>
        <taxon>Asteraceae</taxon>
        <taxon>Carduoideae</taxon>
        <taxon>Cardueae</taxon>
        <taxon>Centaureinae</taxon>
        <taxon>Centaurea</taxon>
    </lineage>
</organism>
<dbReference type="FunFam" id="2.30.180.10:FF:000046">
    <property type="entry name" value="Fasciclin-like arabinogalactan family protein"/>
    <property type="match status" value="2"/>
</dbReference>
<proteinExistence type="inferred from homology"/>
<feature type="chain" id="PRO_5041353834" description="FAS1 domain-containing protein" evidence="4">
    <location>
        <begin position="20"/>
        <end position="540"/>
    </location>
</feature>
<keyword evidence="3" id="KW-0812">Transmembrane</keyword>
<evidence type="ECO:0000313" key="7">
    <source>
        <dbReference type="Proteomes" id="UP001172457"/>
    </source>
</evidence>